<dbReference type="AlphaFoldDB" id="A0A9P6TUU8"/>
<proteinExistence type="predicted"/>
<organism evidence="1 2">
    <name type="scientific">Mortierella polycephala</name>
    <dbReference type="NCBI Taxonomy" id="41804"/>
    <lineage>
        <taxon>Eukaryota</taxon>
        <taxon>Fungi</taxon>
        <taxon>Fungi incertae sedis</taxon>
        <taxon>Mucoromycota</taxon>
        <taxon>Mortierellomycotina</taxon>
        <taxon>Mortierellomycetes</taxon>
        <taxon>Mortierellales</taxon>
        <taxon>Mortierellaceae</taxon>
        <taxon>Mortierella</taxon>
    </lineage>
</organism>
<dbReference type="EMBL" id="JAAAJA010001336">
    <property type="protein sequence ID" value="KAG0247544.1"/>
    <property type="molecule type" value="Genomic_DNA"/>
</dbReference>
<accession>A0A9P6TUU8</accession>
<evidence type="ECO:0000313" key="1">
    <source>
        <dbReference type="EMBL" id="KAG0247544.1"/>
    </source>
</evidence>
<name>A0A9P6TUU8_9FUNG</name>
<sequence length="89" mass="10275">MRTNPRLKYWDLLVDQEIEAINEHYSEQGGMIDRLGVFPMVMPYHKLSPDGAHHTVKGATYPLAQVLIHKFDICRKEFIPKFPPTTPVV</sequence>
<dbReference type="OrthoDB" id="3176531at2759"/>
<gene>
    <name evidence="1" type="ORF">BG011_001321</name>
</gene>
<reference evidence="1" key="1">
    <citation type="journal article" date="2020" name="Fungal Divers.">
        <title>Resolving the Mortierellaceae phylogeny through synthesis of multi-gene phylogenetics and phylogenomics.</title>
        <authorList>
            <person name="Vandepol N."/>
            <person name="Liber J."/>
            <person name="Desiro A."/>
            <person name="Na H."/>
            <person name="Kennedy M."/>
            <person name="Barry K."/>
            <person name="Grigoriev I.V."/>
            <person name="Miller A.N."/>
            <person name="O'Donnell K."/>
            <person name="Stajich J.E."/>
            <person name="Bonito G."/>
        </authorList>
    </citation>
    <scope>NUCLEOTIDE SEQUENCE</scope>
    <source>
        <strain evidence="1">KOD948</strain>
    </source>
</reference>
<evidence type="ECO:0000313" key="2">
    <source>
        <dbReference type="Proteomes" id="UP000726737"/>
    </source>
</evidence>
<dbReference type="Proteomes" id="UP000726737">
    <property type="component" value="Unassembled WGS sequence"/>
</dbReference>
<protein>
    <submittedName>
        <fullName evidence="1">Uncharacterized protein</fullName>
    </submittedName>
</protein>
<comment type="caution">
    <text evidence="1">The sequence shown here is derived from an EMBL/GenBank/DDBJ whole genome shotgun (WGS) entry which is preliminary data.</text>
</comment>
<keyword evidence="2" id="KW-1185">Reference proteome</keyword>